<protein>
    <submittedName>
        <fullName evidence="1">Radical SAM superfamily</fullName>
    </submittedName>
</protein>
<sequence>MKKLKIFLDKYILTKLENINPHIYRFMTYDLNKKMKEININV</sequence>
<dbReference type="AlphaFoldDB" id="K0JG18"/>
<dbReference type="HOGENOM" id="CLU_3248163_0_0_12"/>
<proteinExistence type="predicted"/>
<dbReference type="RefSeq" id="WP_014933234.1">
    <property type="nucleotide sequence ID" value="NC_018604.1"/>
</dbReference>
<name>K0JG18_BRAPL</name>
<accession>K0JG18</accession>
<gene>
    <name evidence="1" type="ORF">WESB_1496</name>
</gene>
<evidence type="ECO:0000313" key="1">
    <source>
        <dbReference type="EMBL" id="CCG56963.1"/>
    </source>
</evidence>
<evidence type="ECO:0000313" key="2">
    <source>
        <dbReference type="Proteomes" id="UP000003759"/>
    </source>
</evidence>
<organism evidence="1 2">
    <name type="scientific">Brachyspira pilosicoli WesB</name>
    <dbReference type="NCBI Taxonomy" id="1161918"/>
    <lineage>
        <taxon>Bacteria</taxon>
        <taxon>Pseudomonadati</taxon>
        <taxon>Spirochaetota</taxon>
        <taxon>Spirochaetia</taxon>
        <taxon>Brachyspirales</taxon>
        <taxon>Brachyspiraceae</taxon>
        <taxon>Brachyspira</taxon>
    </lineage>
</organism>
<dbReference type="Proteomes" id="UP000003759">
    <property type="component" value="Chromosome"/>
</dbReference>
<dbReference type="PATRIC" id="fig|1161918.5.peg.806"/>
<reference evidence="1 2" key="1">
    <citation type="journal article" date="2012" name="BMC Genomics">
        <title>Comparative genomics of Brachyspira pilosicoli strains: genome rearrangements, reductions and correlation of genetic compliment with phenotypic diversity.</title>
        <authorList>
            <person name="Mappley L.J."/>
            <person name="Black M.L."/>
            <person name="Abuoun M."/>
            <person name="Darby A.C."/>
            <person name="Woodward M.J."/>
            <person name="Parkhill J."/>
            <person name="Turner A.K."/>
            <person name="Bellgard M.I."/>
            <person name="La T."/>
            <person name="Phillips N.D."/>
            <person name="La Ragione R.M."/>
            <person name="Hampson D.J."/>
        </authorList>
    </citation>
    <scope>NUCLEOTIDE SEQUENCE [LARGE SCALE GENOMIC DNA]</scope>
    <source>
        <strain evidence="1">WesB</strain>
    </source>
</reference>
<dbReference type="KEGG" id="bpw:WESB_1496"/>
<dbReference type="EMBL" id="HE793032">
    <property type="protein sequence ID" value="CCG56963.1"/>
    <property type="molecule type" value="Genomic_DNA"/>
</dbReference>